<evidence type="ECO:0000256" key="6">
    <source>
        <dbReference type="ARBA" id="ARBA00023077"/>
    </source>
</evidence>
<protein>
    <submittedName>
        <fullName evidence="15">TonB-dependent receptor</fullName>
    </submittedName>
</protein>
<dbReference type="InterPro" id="IPR037066">
    <property type="entry name" value="Plug_dom_sf"/>
</dbReference>
<proteinExistence type="inferred from homology"/>
<feature type="chain" id="PRO_5001862953" evidence="12">
    <location>
        <begin position="20"/>
        <end position="788"/>
    </location>
</feature>
<dbReference type="InterPro" id="IPR036942">
    <property type="entry name" value="Beta-barrel_TonB_sf"/>
</dbReference>
<dbReference type="InterPro" id="IPR008969">
    <property type="entry name" value="CarboxyPept-like_regulatory"/>
</dbReference>
<keyword evidence="5 12" id="KW-0732">Signal</keyword>
<name>A0A090QEZ8_NONUL</name>
<dbReference type="Gene3D" id="2.170.130.10">
    <property type="entry name" value="TonB-dependent receptor, plug domain"/>
    <property type="match status" value="1"/>
</dbReference>
<evidence type="ECO:0000256" key="12">
    <source>
        <dbReference type="SAM" id="SignalP"/>
    </source>
</evidence>
<keyword evidence="8 15" id="KW-0675">Receptor</keyword>
<keyword evidence="7 10" id="KW-0472">Membrane</keyword>
<gene>
    <name evidence="15" type="ORF">JCM19314_1853</name>
</gene>
<accession>A0A090QEZ8</accession>
<evidence type="ECO:0000256" key="4">
    <source>
        <dbReference type="ARBA" id="ARBA00022692"/>
    </source>
</evidence>
<reference evidence="15 16" key="1">
    <citation type="journal article" date="2014" name="Genome Announc.">
        <title>Draft Genome Sequences of Marine Flavobacterium Nonlabens Strains NR17, NR24, NR27, NR32, NR33, and Ara13.</title>
        <authorList>
            <person name="Nakanishi M."/>
            <person name="Meirelles P."/>
            <person name="Suzuki R."/>
            <person name="Takatani N."/>
            <person name="Mino S."/>
            <person name="Suda W."/>
            <person name="Oshima K."/>
            <person name="Hattori M."/>
            <person name="Ohkuma M."/>
            <person name="Hosokawa M."/>
            <person name="Miyashita K."/>
            <person name="Thompson F.L."/>
            <person name="Niwa A."/>
            <person name="Sawabe T."/>
            <person name="Sawabe T."/>
        </authorList>
    </citation>
    <scope>NUCLEOTIDE SEQUENCE [LARGE SCALE GENOMIC DNA]</scope>
    <source>
        <strain evidence="16">JCM19314</strain>
    </source>
</reference>
<keyword evidence="6 11" id="KW-0798">TonB box</keyword>
<evidence type="ECO:0000256" key="11">
    <source>
        <dbReference type="RuleBase" id="RU003357"/>
    </source>
</evidence>
<dbReference type="Pfam" id="PF00593">
    <property type="entry name" value="TonB_dep_Rec_b-barrel"/>
    <property type="match status" value="1"/>
</dbReference>
<dbReference type="Gene3D" id="2.60.40.1120">
    <property type="entry name" value="Carboxypeptidase-like, regulatory domain"/>
    <property type="match status" value="1"/>
</dbReference>
<evidence type="ECO:0000259" key="14">
    <source>
        <dbReference type="Pfam" id="PF07715"/>
    </source>
</evidence>
<dbReference type="SUPFAM" id="SSF49464">
    <property type="entry name" value="Carboxypeptidase regulatory domain-like"/>
    <property type="match status" value="1"/>
</dbReference>
<keyword evidence="2 10" id="KW-0813">Transport</keyword>
<comment type="caution">
    <text evidence="15">The sequence shown here is derived from an EMBL/GenBank/DDBJ whole genome shotgun (WGS) entry which is preliminary data.</text>
</comment>
<evidence type="ECO:0000256" key="9">
    <source>
        <dbReference type="ARBA" id="ARBA00023237"/>
    </source>
</evidence>
<dbReference type="InterPro" id="IPR012910">
    <property type="entry name" value="Plug_dom"/>
</dbReference>
<evidence type="ECO:0000313" key="16">
    <source>
        <dbReference type="Proteomes" id="UP000029226"/>
    </source>
</evidence>
<evidence type="ECO:0000313" key="15">
    <source>
        <dbReference type="EMBL" id="GAL01700.1"/>
    </source>
</evidence>
<comment type="subcellular location">
    <subcellularLocation>
        <location evidence="1 10">Cell outer membrane</location>
        <topology evidence="1 10">Multi-pass membrane protein</topology>
    </subcellularLocation>
</comment>
<dbReference type="Pfam" id="PF07715">
    <property type="entry name" value="Plug"/>
    <property type="match status" value="1"/>
</dbReference>
<dbReference type="InterPro" id="IPR000531">
    <property type="entry name" value="Beta-barrel_TonB"/>
</dbReference>
<dbReference type="PANTHER" id="PTHR30069">
    <property type="entry name" value="TONB-DEPENDENT OUTER MEMBRANE RECEPTOR"/>
    <property type="match status" value="1"/>
</dbReference>
<feature type="domain" description="TonB-dependent receptor plug" evidence="14">
    <location>
        <begin position="142"/>
        <end position="220"/>
    </location>
</feature>
<dbReference type="AlphaFoldDB" id="A0A090QEZ8"/>
<sequence length="788" mass="88241">MIKRLLIAIILLNFAFAKAQSEKFTLSGTISEVSNGETMIGVNILIPELSAGTSSNEYGFYSITLPAGTYQVVYSFIGYKNILKEVVLNSDTQINIEMADSDEQLDAIVIKADVERLSTKSPQMSTNALSIETIKKIPVVLGETDIVKSLVLLPGVTNAGEGASGFNVRGGAADQNLVLLDEATLYGSDHLFGFFSVFNPDAIKDLKLYKGGIPARYGGRVSSVLDIYQRDGNKNKLSATGGVGLVASRLLLEGPIEKGKSSFLIGGRSSYAHLFLPLFDIDNVAYFYDLNAKLSFTLNDNNRLYVSSYFGRDVFKVNNLFGNTFGNSFVNARWNHTFNNKWFANTSLIYSDYNYGLELDFVEFEFSSGITNLNAKYDLTHYVNDKTKMRYGINSIYYEFDPGLITPTTATSPINERQLTKKYAWENGVYVDGEFEITDNININAGLRLSTFNRLGQNNINIYENNQPIVFNEELQIYESVDPIETTNASRGTTLKTFANLEPRFSIAYSLDNNTSFKASYQRINQYIHLISNTNAPTPFDLYAPSGTFIEPQKGDQIAAGFFKNIGNYSLETEVFYKTVDNRLDYIDGADLIANDAVEQILLKGEARAYGLELLLRKNKGKLQGWIAYTLSRSEQRTPGRTPEETGINNGEWYNAAWDKTHDLTITGNYELNNKWSFGANFTLQTGQPITYPNGQYEFDGLFIPTYEARNSSRLPIVHRLDLSATYIPKPDKTKGWQGSWVFSIYNAYNRRNAASISFAQNEDTNRNEATRLSIFGLVPAVTYNFKF</sequence>
<evidence type="ECO:0000259" key="13">
    <source>
        <dbReference type="Pfam" id="PF00593"/>
    </source>
</evidence>
<dbReference type="EMBL" id="BBMM01000013">
    <property type="protein sequence ID" value="GAL01700.1"/>
    <property type="molecule type" value="Genomic_DNA"/>
</dbReference>
<evidence type="ECO:0000256" key="7">
    <source>
        <dbReference type="ARBA" id="ARBA00023136"/>
    </source>
</evidence>
<dbReference type="PROSITE" id="PS52016">
    <property type="entry name" value="TONB_DEPENDENT_REC_3"/>
    <property type="match status" value="1"/>
</dbReference>
<dbReference type="GO" id="GO:0044718">
    <property type="term" value="P:siderophore transmembrane transport"/>
    <property type="evidence" value="ECO:0007669"/>
    <property type="project" value="TreeGrafter"/>
</dbReference>
<feature type="domain" description="TonB-dependent receptor-like beta-barrel" evidence="13">
    <location>
        <begin position="289"/>
        <end position="747"/>
    </location>
</feature>
<dbReference type="GO" id="GO:0015344">
    <property type="term" value="F:siderophore uptake transmembrane transporter activity"/>
    <property type="evidence" value="ECO:0007669"/>
    <property type="project" value="TreeGrafter"/>
</dbReference>
<evidence type="ECO:0000256" key="8">
    <source>
        <dbReference type="ARBA" id="ARBA00023170"/>
    </source>
</evidence>
<keyword evidence="4 10" id="KW-0812">Transmembrane</keyword>
<dbReference type="Pfam" id="PF13715">
    <property type="entry name" value="CarbopepD_reg_2"/>
    <property type="match status" value="1"/>
</dbReference>
<dbReference type="Proteomes" id="UP000029226">
    <property type="component" value="Unassembled WGS sequence"/>
</dbReference>
<evidence type="ECO:0000256" key="5">
    <source>
        <dbReference type="ARBA" id="ARBA00022729"/>
    </source>
</evidence>
<dbReference type="InterPro" id="IPR039426">
    <property type="entry name" value="TonB-dep_rcpt-like"/>
</dbReference>
<dbReference type="PANTHER" id="PTHR30069:SF29">
    <property type="entry name" value="HEMOGLOBIN AND HEMOGLOBIN-HAPTOGLOBIN-BINDING PROTEIN 1-RELATED"/>
    <property type="match status" value="1"/>
</dbReference>
<evidence type="ECO:0000256" key="2">
    <source>
        <dbReference type="ARBA" id="ARBA00022448"/>
    </source>
</evidence>
<evidence type="ECO:0000256" key="10">
    <source>
        <dbReference type="PROSITE-ProRule" id="PRU01360"/>
    </source>
</evidence>
<dbReference type="Gene3D" id="2.40.170.20">
    <property type="entry name" value="TonB-dependent receptor, beta-barrel domain"/>
    <property type="match status" value="1"/>
</dbReference>
<organism evidence="15 16">
    <name type="scientific">Nonlabens ulvanivorans</name>
    <name type="common">Persicivirga ulvanivorans</name>
    <dbReference type="NCBI Taxonomy" id="906888"/>
    <lineage>
        <taxon>Bacteria</taxon>
        <taxon>Pseudomonadati</taxon>
        <taxon>Bacteroidota</taxon>
        <taxon>Flavobacteriia</taxon>
        <taxon>Flavobacteriales</taxon>
        <taxon>Flavobacteriaceae</taxon>
        <taxon>Nonlabens</taxon>
    </lineage>
</organism>
<evidence type="ECO:0000256" key="1">
    <source>
        <dbReference type="ARBA" id="ARBA00004571"/>
    </source>
</evidence>
<dbReference type="SUPFAM" id="SSF56935">
    <property type="entry name" value="Porins"/>
    <property type="match status" value="1"/>
</dbReference>
<keyword evidence="3 10" id="KW-1134">Transmembrane beta strand</keyword>
<dbReference type="GO" id="GO:0009279">
    <property type="term" value="C:cell outer membrane"/>
    <property type="evidence" value="ECO:0007669"/>
    <property type="project" value="UniProtKB-SubCell"/>
</dbReference>
<evidence type="ECO:0000256" key="3">
    <source>
        <dbReference type="ARBA" id="ARBA00022452"/>
    </source>
</evidence>
<feature type="signal peptide" evidence="12">
    <location>
        <begin position="1"/>
        <end position="19"/>
    </location>
</feature>
<keyword evidence="9 10" id="KW-0998">Cell outer membrane</keyword>
<comment type="similarity">
    <text evidence="10 11">Belongs to the TonB-dependent receptor family.</text>
</comment>